<evidence type="ECO:0000313" key="15">
    <source>
        <dbReference type="Proteomes" id="UP000092460"/>
    </source>
</evidence>
<dbReference type="PANTHER" id="PTHR18947">
    <property type="entry name" value="HOOK PROTEINS"/>
    <property type="match status" value="1"/>
</dbReference>
<evidence type="ECO:0008006" key="16">
    <source>
        <dbReference type="Google" id="ProtNLM"/>
    </source>
</evidence>
<dbReference type="GO" id="GO:0005737">
    <property type="term" value="C:cytoplasm"/>
    <property type="evidence" value="ECO:0007669"/>
    <property type="project" value="UniProtKB-SubCell"/>
</dbReference>
<organism evidence="14 15">
    <name type="scientific">Glossina palpalis gambiensis</name>
    <dbReference type="NCBI Taxonomy" id="67801"/>
    <lineage>
        <taxon>Eukaryota</taxon>
        <taxon>Metazoa</taxon>
        <taxon>Ecdysozoa</taxon>
        <taxon>Arthropoda</taxon>
        <taxon>Hexapoda</taxon>
        <taxon>Insecta</taxon>
        <taxon>Pterygota</taxon>
        <taxon>Neoptera</taxon>
        <taxon>Endopterygota</taxon>
        <taxon>Diptera</taxon>
        <taxon>Brachycera</taxon>
        <taxon>Muscomorpha</taxon>
        <taxon>Hippoboscoidea</taxon>
        <taxon>Glossinidae</taxon>
        <taxon>Glossina</taxon>
    </lineage>
</organism>
<keyword evidence="7 11" id="KW-1133">Transmembrane helix</keyword>
<dbReference type="GO" id="GO:0015297">
    <property type="term" value="F:antiporter activity"/>
    <property type="evidence" value="ECO:0007669"/>
    <property type="project" value="UniProtKB-KW"/>
</dbReference>
<keyword evidence="6 11" id="KW-0812">Transmembrane</keyword>
<evidence type="ECO:0000256" key="2">
    <source>
        <dbReference type="ARBA" id="ARBA00004496"/>
    </source>
</evidence>
<evidence type="ECO:0000256" key="5">
    <source>
        <dbReference type="ARBA" id="ARBA00022568"/>
    </source>
</evidence>
<evidence type="ECO:0000256" key="11">
    <source>
        <dbReference type="SAM" id="Phobius"/>
    </source>
</evidence>
<evidence type="ECO:0000313" key="14">
    <source>
        <dbReference type="EnsemblMetazoa" id="GPPI045368-PA"/>
    </source>
</evidence>
<reference evidence="15" key="1">
    <citation type="submission" date="2015-01" db="EMBL/GenBank/DDBJ databases">
        <authorList>
            <person name="Aksoy S."/>
            <person name="Warren W."/>
            <person name="Wilson R.K."/>
        </authorList>
    </citation>
    <scope>NUCLEOTIDE SEQUENCE [LARGE SCALE GENOMIC DNA]</scope>
    <source>
        <strain evidence="15">IAEA</strain>
    </source>
</reference>
<evidence type="ECO:0000256" key="10">
    <source>
        <dbReference type="SAM" id="Coils"/>
    </source>
</evidence>
<feature type="transmembrane region" description="Helical" evidence="11">
    <location>
        <begin position="900"/>
        <end position="919"/>
    </location>
</feature>
<feature type="domain" description="HOOK N-terminal" evidence="13">
    <location>
        <begin position="118"/>
        <end position="258"/>
    </location>
</feature>
<dbReference type="EMBL" id="JXJN01023292">
    <property type="status" value="NOT_ANNOTATED_CDS"/>
    <property type="molecule type" value="Genomic_DNA"/>
</dbReference>
<feature type="transmembrane region" description="Helical" evidence="11">
    <location>
        <begin position="12"/>
        <end position="27"/>
    </location>
</feature>
<keyword evidence="5" id="KW-0109">Calcium transport</keyword>
<evidence type="ECO:0000256" key="1">
    <source>
        <dbReference type="ARBA" id="ARBA00004141"/>
    </source>
</evidence>
<dbReference type="EnsemblMetazoa" id="GPPI045368-RA">
    <property type="protein sequence ID" value="GPPI045368-PA"/>
    <property type="gene ID" value="GPPI045368"/>
</dbReference>
<dbReference type="InterPro" id="IPR043936">
    <property type="entry name" value="HOOK_N"/>
</dbReference>
<evidence type="ECO:0000256" key="7">
    <source>
        <dbReference type="ARBA" id="ARBA00022989"/>
    </source>
</evidence>
<feature type="transmembrane region" description="Helical" evidence="11">
    <location>
        <begin position="870"/>
        <end position="893"/>
    </location>
</feature>
<feature type="transmembrane region" description="Helical" evidence="11">
    <location>
        <begin position="39"/>
        <end position="62"/>
    </location>
</feature>
<dbReference type="AlphaFoldDB" id="A0A1B0BZT3"/>
<dbReference type="GO" id="GO:0030705">
    <property type="term" value="P:cytoskeleton-dependent intracellular transport"/>
    <property type="evidence" value="ECO:0007669"/>
    <property type="project" value="InterPro"/>
</dbReference>
<dbReference type="InterPro" id="IPR004837">
    <property type="entry name" value="NaCa_Exmemb"/>
</dbReference>
<protein>
    <recommendedName>
        <fullName evidence="16">Sodium/calcium exchanger membrane region domain-containing protein</fullName>
    </recommendedName>
</protein>
<feature type="coiled-coil region" evidence="10">
    <location>
        <begin position="725"/>
        <end position="752"/>
    </location>
</feature>
<dbReference type="InterPro" id="IPR044880">
    <property type="entry name" value="NCX_ion-bd_dom_sf"/>
</dbReference>
<dbReference type="Gene3D" id="1.20.1420.30">
    <property type="entry name" value="NCX, central ion-binding region"/>
    <property type="match status" value="1"/>
</dbReference>
<dbReference type="GO" id="GO:0006816">
    <property type="term" value="P:calcium ion transport"/>
    <property type="evidence" value="ECO:0007669"/>
    <property type="project" value="UniProtKB-KW"/>
</dbReference>
<keyword evidence="9 11" id="KW-0472">Membrane</keyword>
<keyword evidence="8 10" id="KW-0175">Coiled coil</keyword>
<dbReference type="STRING" id="67801.A0A1B0BZT3"/>
<dbReference type="GO" id="GO:0016020">
    <property type="term" value="C:membrane"/>
    <property type="evidence" value="ECO:0007669"/>
    <property type="project" value="UniProtKB-SubCell"/>
</dbReference>
<evidence type="ECO:0000256" key="4">
    <source>
        <dbReference type="ARBA" id="ARBA00022490"/>
    </source>
</evidence>
<dbReference type="InterPro" id="IPR036872">
    <property type="entry name" value="CH_dom_sf"/>
</dbReference>
<evidence type="ECO:0000259" key="13">
    <source>
        <dbReference type="Pfam" id="PF19047"/>
    </source>
</evidence>
<dbReference type="VEuPathDB" id="VectorBase:GPPI045368"/>
<dbReference type="Pfam" id="PF19047">
    <property type="entry name" value="HOOK_N"/>
    <property type="match status" value="1"/>
</dbReference>
<evidence type="ECO:0000256" key="3">
    <source>
        <dbReference type="ARBA" id="ARBA00022449"/>
    </source>
</evidence>
<keyword evidence="3" id="KW-0050">Antiport</keyword>
<dbReference type="GO" id="GO:0051959">
    <property type="term" value="F:dynein light intermediate chain binding"/>
    <property type="evidence" value="ECO:0007669"/>
    <property type="project" value="TreeGrafter"/>
</dbReference>
<evidence type="ECO:0000256" key="8">
    <source>
        <dbReference type="ARBA" id="ARBA00023054"/>
    </source>
</evidence>
<accession>A0A1B0BZT3</accession>
<feature type="domain" description="Sodium/calcium exchanger membrane region" evidence="12">
    <location>
        <begin position="40"/>
        <end position="105"/>
    </location>
</feature>
<keyword evidence="5" id="KW-0813">Transport</keyword>
<dbReference type="PANTHER" id="PTHR18947:SF28">
    <property type="entry name" value="GIRDIN, ISOFORM A"/>
    <property type="match status" value="1"/>
</dbReference>
<keyword evidence="5" id="KW-0406">Ion transport</keyword>
<comment type="subcellular location">
    <subcellularLocation>
        <location evidence="2">Cytoplasm</location>
    </subcellularLocation>
    <subcellularLocation>
        <location evidence="1">Membrane</location>
        <topology evidence="1">Multi-pass membrane protein</topology>
    </subcellularLocation>
</comment>
<keyword evidence="5" id="KW-0106">Calcium</keyword>
<evidence type="ECO:0000256" key="6">
    <source>
        <dbReference type="ARBA" id="ARBA00022692"/>
    </source>
</evidence>
<feature type="coiled-coil region" evidence="10">
    <location>
        <begin position="404"/>
        <end position="462"/>
    </location>
</feature>
<dbReference type="Gene3D" id="1.10.418.10">
    <property type="entry name" value="Calponin-like domain"/>
    <property type="match status" value="1"/>
</dbReference>
<dbReference type="Pfam" id="PF01699">
    <property type="entry name" value="Na_Ca_ex"/>
    <property type="match status" value="1"/>
</dbReference>
<evidence type="ECO:0000259" key="12">
    <source>
        <dbReference type="Pfam" id="PF01699"/>
    </source>
</evidence>
<dbReference type="CDD" id="cd22223">
    <property type="entry name" value="HkD_HkRP"/>
    <property type="match status" value="1"/>
</dbReference>
<keyword evidence="4" id="KW-0963">Cytoplasm</keyword>
<keyword evidence="15" id="KW-1185">Reference proteome</keyword>
<sequence>MAWPDTARKRLTYILVAPLLIPMWLTLPDTRTPKGKKLFPVTFIGSILWIAAFSYLMVWWANVAGDTARIPPEVMGLTFLAAGTSIPDLITSVIVARKDEKMSIASCADIEEFMKDPLITWFESCLPATDNLREYSSLLDGQLLHNVWLQIDPHPPAHPLDISKTVVSSLAVARAKNFMCIVNNIKQLYEVCWGKTILLLPDCLTLAFQPETKEGVKQMTLLLSLQLGAAVQCLHKQLFIERIKQFEIGTQHGLMEIIKSITDKYTAALDEDGLDPLTMLYIIKQLTTDRDNFYRNCSSIMETSQATQGLLAADAEFNAISYVEFANLKLKLQQLQNELEAKSENLFVAQEQLKHKDEFYEKLRSENQELYCEAKRALIYRDELDVFRERAERASYLEIETQKLRKKLDDLSHYKRRVDELLEEKRTILESNDLLEKQLEECRQKSKRIMALESELLKYKEKLEYVILEREATHSKMAELIKENAQLHLLSKPFNSTTSLNNSFLMEENDALDTSLLEEMRNNGKSENKKLDGKQKEFNELFKERIKKKQMHSKQVQNTTQCYVKETSQPARLTKPSMEGNNNVQNFLSQRREDTNRSQLAISSLQRRMDVQIEGDVKKQICGYENVNKVLPKKFYNLEKNLDNGNGTIEALGSTCHLTNILDSVDEQQITSRKTNDRERGSSTVVSKKPSNIIVCAQENVESISLRETGNQPCALNAGMEFFTQKQLVVIVKRLQEQNAQLQNKCKILSEDATDTFKKYQQLLTLSLEKSKHFHEEEKTYAEHVLNINREKKDLQQIVKQTGRQSTVINLVRRVKLAGTNLISKVSEIPTRVKRVDLGKEEVGETKVNLPIPWLLYGIFYGAPVEVNSVGMVCSITILFMMLIFVVMSIACFHWRMNKGLGFTMFLLYFVFVAVSLMFEYDVITCPV</sequence>
<feature type="coiled-coil region" evidence="10">
    <location>
        <begin position="325"/>
        <end position="352"/>
    </location>
</feature>
<name>A0A1B0BZT3_9MUSC</name>
<dbReference type="Proteomes" id="UP000092460">
    <property type="component" value="Unassembled WGS sequence"/>
</dbReference>
<dbReference type="SUPFAM" id="SSF116907">
    <property type="entry name" value="Hook domain"/>
    <property type="match status" value="1"/>
</dbReference>
<dbReference type="GO" id="GO:0031122">
    <property type="term" value="P:cytoplasmic microtubule organization"/>
    <property type="evidence" value="ECO:0007669"/>
    <property type="project" value="TreeGrafter"/>
</dbReference>
<reference evidence="14" key="2">
    <citation type="submission" date="2020-05" db="UniProtKB">
        <authorList>
            <consortium name="EnsemblMetazoa"/>
        </authorList>
    </citation>
    <scope>IDENTIFICATION</scope>
    <source>
        <strain evidence="14">IAEA</strain>
    </source>
</reference>
<dbReference type="GO" id="GO:0008017">
    <property type="term" value="F:microtubule binding"/>
    <property type="evidence" value="ECO:0007669"/>
    <property type="project" value="TreeGrafter"/>
</dbReference>
<evidence type="ECO:0000256" key="9">
    <source>
        <dbReference type="ARBA" id="ARBA00023136"/>
    </source>
</evidence>
<dbReference type="GO" id="GO:0005813">
    <property type="term" value="C:centrosome"/>
    <property type="evidence" value="ECO:0007669"/>
    <property type="project" value="TreeGrafter"/>
</dbReference>
<proteinExistence type="predicted"/>
<feature type="transmembrane region" description="Helical" evidence="11">
    <location>
        <begin position="74"/>
        <end position="96"/>
    </location>
</feature>